<name>A0ABD6BNA5_9EURY</name>
<dbReference type="Gene3D" id="3.90.76.10">
    <property type="entry name" value="Dipeptide-binding Protein, Domain 1"/>
    <property type="match status" value="1"/>
</dbReference>
<proteinExistence type="inferred from homology"/>
<feature type="domain" description="Solute-binding protein family 5" evidence="5">
    <location>
        <begin position="124"/>
        <end position="517"/>
    </location>
</feature>
<dbReference type="Gene3D" id="3.40.190.10">
    <property type="entry name" value="Periplasmic binding protein-like II"/>
    <property type="match status" value="1"/>
</dbReference>
<comment type="similarity">
    <text evidence="1">Belongs to the bacterial solute-binding protein 5 family.</text>
</comment>
<dbReference type="CDD" id="cd00995">
    <property type="entry name" value="PBP2_NikA_DppA_OppA_like"/>
    <property type="match status" value="1"/>
</dbReference>
<feature type="region of interest" description="Disordered" evidence="4">
    <location>
        <begin position="30"/>
        <end position="73"/>
    </location>
</feature>
<keyword evidence="7" id="KW-1185">Reference proteome</keyword>
<protein>
    <submittedName>
        <fullName evidence="6">ABC transporter substrate-binding protein</fullName>
    </submittedName>
</protein>
<dbReference type="Proteomes" id="UP001597139">
    <property type="component" value="Unassembled WGS sequence"/>
</dbReference>
<dbReference type="InterPro" id="IPR000914">
    <property type="entry name" value="SBP_5_dom"/>
</dbReference>
<dbReference type="EMBL" id="JBHUCZ010000001">
    <property type="protein sequence ID" value="MFD1566446.1"/>
    <property type="molecule type" value="Genomic_DNA"/>
</dbReference>
<dbReference type="InterPro" id="IPR030678">
    <property type="entry name" value="Peptide/Ni-bd"/>
</dbReference>
<dbReference type="PIRSF" id="PIRSF002741">
    <property type="entry name" value="MppA"/>
    <property type="match status" value="1"/>
</dbReference>
<evidence type="ECO:0000256" key="4">
    <source>
        <dbReference type="SAM" id="MobiDB-lite"/>
    </source>
</evidence>
<dbReference type="SUPFAM" id="SSF53850">
    <property type="entry name" value="Periplasmic binding protein-like II"/>
    <property type="match status" value="1"/>
</dbReference>
<dbReference type="Gene3D" id="3.10.105.10">
    <property type="entry name" value="Dipeptide-binding Protein, Domain 3"/>
    <property type="match status" value="1"/>
</dbReference>
<evidence type="ECO:0000259" key="5">
    <source>
        <dbReference type="Pfam" id="PF00496"/>
    </source>
</evidence>
<dbReference type="RefSeq" id="WP_267645725.1">
    <property type="nucleotide sequence ID" value="NZ_JANHGR010000001.1"/>
</dbReference>
<gene>
    <name evidence="6" type="ORF">ACFSAU_02990</name>
</gene>
<feature type="compositionally biased region" description="Basic and acidic residues" evidence="4">
    <location>
        <begin position="1"/>
        <end position="14"/>
    </location>
</feature>
<keyword evidence="2" id="KW-0813">Transport</keyword>
<dbReference type="PANTHER" id="PTHR30290">
    <property type="entry name" value="PERIPLASMIC BINDING COMPONENT OF ABC TRANSPORTER"/>
    <property type="match status" value="1"/>
</dbReference>
<evidence type="ECO:0000256" key="3">
    <source>
        <dbReference type="ARBA" id="ARBA00022729"/>
    </source>
</evidence>
<dbReference type="InterPro" id="IPR006311">
    <property type="entry name" value="TAT_signal"/>
</dbReference>
<dbReference type="AlphaFoldDB" id="A0ABD6BNA5"/>
<evidence type="ECO:0000256" key="1">
    <source>
        <dbReference type="ARBA" id="ARBA00005695"/>
    </source>
</evidence>
<organism evidence="6 7">
    <name type="scientific">Halolamina litorea</name>
    <dbReference type="NCBI Taxonomy" id="1515593"/>
    <lineage>
        <taxon>Archaea</taxon>
        <taxon>Methanobacteriati</taxon>
        <taxon>Methanobacteriota</taxon>
        <taxon>Stenosarchaea group</taxon>
        <taxon>Halobacteria</taxon>
        <taxon>Halobacteriales</taxon>
        <taxon>Haloferacaceae</taxon>
    </lineage>
</organism>
<evidence type="ECO:0000256" key="2">
    <source>
        <dbReference type="ARBA" id="ARBA00022448"/>
    </source>
</evidence>
<evidence type="ECO:0000313" key="6">
    <source>
        <dbReference type="EMBL" id="MFD1566446.1"/>
    </source>
</evidence>
<dbReference type="InterPro" id="IPR039424">
    <property type="entry name" value="SBP_5"/>
</dbReference>
<dbReference type="PANTHER" id="PTHR30290:SF9">
    <property type="entry name" value="OLIGOPEPTIDE-BINDING PROTEIN APPA"/>
    <property type="match status" value="1"/>
</dbReference>
<accession>A0ABD6BNA5</accession>
<reference evidence="6 7" key="1">
    <citation type="journal article" date="2019" name="Int. J. Syst. Evol. Microbiol.">
        <title>The Global Catalogue of Microorganisms (GCM) 10K type strain sequencing project: providing services to taxonomists for standard genome sequencing and annotation.</title>
        <authorList>
            <consortium name="The Broad Institute Genomics Platform"/>
            <consortium name="The Broad Institute Genome Sequencing Center for Infectious Disease"/>
            <person name="Wu L."/>
            <person name="Ma J."/>
        </authorList>
    </citation>
    <scope>NUCLEOTIDE SEQUENCE [LARGE SCALE GENOMIC DNA]</scope>
    <source>
        <strain evidence="6 7">CGMCC 1.12859</strain>
    </source>
</reference>
<dbReference type="PROSITE" id="PS51257">
    <property type="entry name" value="PROKAR_LIPOPROTEIN"/>
    <property type="match status" value="1"/>
</dbReference>
<feature type="compositionally biased region" description="Gly residues" evidence="4">
    <location>
        <begin position="34"/>
        <end position="43"/>
    </location>
</feature>
<keyword evidence="3" id="KW-0732">Signal</keyword>
<dbReference type="PROSITE" id="PS51318">
    <property type="entry name" value="TAT"/>
    <property type="match status" value="1"/>
</dbReference>
<feature type="region of interest" description="Disordered" evidence="4">
    <location>
        <begin position="1"/>
        <end position="20"/>
    </location>
</feature>
<comment type="caution">
    <text evidence="6">The sequence shown here is derived from an EMBL/GenBank/DDBJ whole genome shotgun (WGS) entry which is preliminary data.</text>
</comment>
<dbReference type="GO" id="GO:0042597">
    <property type="term" value="C:periplasmic space"/>
    <property type="evidence" value="ECO:0007669"/>
    <property type="project" value="UniProtKB-ARBA"/>
</dbReference>
<sequence>MSDPHGRRSDESRSTSRRRWLQAVGVAGAAGLAGCTGGSGDDGTGSPSETETDGDALGTATEQSTPPAELPEVTGTYNTVLSSPVDTLNPLYNNANSAGTIISYALEMGYGFQPGNRQLPQLYELTTEDGGKTWTGKVRENLQFSEPYGQVTAEDFVYQVQELHQADWASTASSSRWPAEVTIEQTSEFEFEITLPSANLLYPQTYEPLLYPIPKGLLEPYVAEEDDQGLQQDEELLNLEFTGNLGAYTLEEWNRSSGMTFTRNEDYYLRDATDQNALFEEAPYFEGLEVTIVQEQASRLAALETGETDTASVPPERVERFDGLDNVDVKVVPQPYNEVCVYNMRENGWNAGPGNLFREKKFRQGLGCAVDKRTLVEGVFRDYANVEYTWQPRWSQWYPSEADMMEFGTGDLYGAEAAQSRIEEAIDNVEYDYSYDSNGRLLNPSGQQCTITLYHSAGQNTERSMAEFIAQEFEDNAGIAVEVNAIQGAQFAREYWQQEIPENADELEWSNGAYNAGPRDVATSPNAWDMTVVFGLNTYPLNPLAGEVFFQKDSFYNPYGYYPSWDAKSLFEEANAAESQEELEEIFGEIFVNIAEDQPMGMLAFPADTVGYAADLDGPVENFFNGWDFSAWHRDE</sequence>
<evidence type="ECO:0000313" key="7">
    <source>
        <dbReference type="Proteomes" id="UP001597139"/>
    </source>
</evidence>
<dbReference type="Pfam" id="PF00496">
    <property type="entry name" value="SBP_bac_5"/>
    <property type="match status" value="1"/>
</dbReference>